<evidence type="ECO:0000313" key="1">
    <source>
        <dbReference type="EMBL" id="CAA2622525.1"/>
    </source>
</evidence>
<sequence length="37" mass="4305">MFCYLLLLHSNDCIISTHRLSTGEELFQLGKSKHQKI</sequence>
<dbReference type="Proteomes" id="UP001189122">
    <property type="component" value="Unassembled WGS sequence"/>
</dbReference>
<reference evidence="1 2" key="1">
    <citation type="submission" date="2019-12" db="EMBL/GenBank/DDBJ databases">
        <authorList>
            <person name="Scholz U."/>
            <person name="Mascher M."/>
            <person name="Fiebig A."/>
        </authorList>
    </citation>
    <scope>NUCLEOTIDE SEQUENCE</scope>
</reference>
<dbReference type="AlphaFoldDB" id="A0A7I8IWI1"/>
<dbReference type="EMBL" id="LR743593">
    <property type="protein sequence ID" value="CAA2622525.1"/>
    <property type="molecule type" value="Genomic_DNA"/>
</dbReference>
<name>A0A7I8IWI1_SPIIN</name>
<protein>
    <submittedName>
        <fullName evidence="1">Uncharacterized protein</fullName>
    </submittedName>
</protein>
<gene>
    <name evidence="1" type="ORF">SI7747_06008563</name>
</gene>
<accession>A0A7I8IWI1</accession>
<proteinExistence type="predicted"/>
<organism evidence="1">
    <name type="scientific">Spirodela intermedia</name>
    <name type="common">Intermediate duckweed</name>
    <dbReference type="NCBI Taxonomy" id="51605"/>
    <lineage>
        <taxon>Eukaryota</taxon>
        <taxon>Viridiplantae</taxon>
        <taxon>Streptophyta</taxon>
        <taxon>Embryophyta</taxon>
        <taxon>Tracheophyta</taxon>
        <taxon>Spermatophyta</taxon>
        <taxon>Magnoliopsida</taxon>
        <taxon>Liliopsida</taxon>
        <taxon>Araceae</taxon>
        <taxon>Lemnoideae</taxon>
        <taxon>Spirodela</taxon>
    </lineage>
</organism>
<evidence type="ECO:0000313" key="2">
    <source>
        <dbReference type="Proteomes" id="UP001189122"/>
    </source>
</evidence>
<dbReference type="EMBL" id="CACRZD030000006">
    <property type="protein sequence ID" value="CAA6662170.1"/>
    <property type="molecule type" value="Genomic_DNA"/>
</dbReference>
<keyword evidence="2" id="KW-1185">Reference proteome</keyword>